<evidence type="ECO:0000313" key="3">
    <source>
        <dbReference type="Proteomes" id="UP000011115"/>
    </source>
</evidence>
<sequence length="88" mass="9418">MLPSWTNSALCLFLLGIINVMLMCFLVADESANKREKPLLLVGPLASVPPFPFPPIAAHYLPANGHVTECKGSSAPPPFKSVVGFLQV</sequence>
<dbReference type="EnsemblPlants" id="PGSC0003DMT400079509">
    <property type="protein sequence ID" value="PGSC0003DMT400079509"/>
    <property type="gene ID" value="PGSC0003DMG400030959"/>
</dbReference>
<proteinExistence type="predicted"/>
<protein>
    <submittedName>
        <fullName evidence="2">Uncharacterized protein</fullName>
    </submittedName>
</protein>
<organism evidence="2 3">
    <name type="scientific">Solanum tuberosum</name>
    <name type="common">Potato</name>
    <dbReference type="NCBI Taxonomy" id="4113"/>
    <lineage>
        <taxon>Eukaryota</taxon>
        <taxon>Viridiplantae</taxon>
        <taxon>Streptophyta</taxon>
        <taxon>Embryophyta</taxon>
        <taxon>Tracheophyta</taxon>
        <taxon>Spermatophyta</taxon>
        <taxon>Magnoliopsida</taxon>
        <taxon>eudicotyledons</taxon>
        <taxon>Gunneridae</taxon>
        <taxon>Pentapetalae</taxon>
        <taxon>asterids</taxon>
        <taxon>lamiids</taxon>
        <taxon>Solanales</taxon>
        <taxon>Solanaceae</taxon>
        <taxon>Solanoideae</taxon>
        <taxon>Solaneae</taxon>
        <taxon>Solanum</taxon>
    </lineage>
</organism>
<name>M1D1Y7_SOLTU</name>
<dbReference type="HOGENOM" id="CLU_2473332_0_0_1"/>
<feature type="transmembrane region" description="Helical" evidence="1">
    <location>
        <begin position="6"/>
        <end position="28"/>
    </location>
</feature>
<reference evidence="3" key="1">
    <citation type="journal article" date="2011" name="Nature">
        <title>Genome sequence and analysis of the tuber crop potato.</title>
        <authorList>
            <consortium name="The Potato Genome Sequencing Consortium"/>
        </authorList>
    </citation>
    <scope>NUCLEOTIDE SEQUENCE [LARGE SCALE GENOMIC DNA]</scope>
    <source>
        <strain evidence="3">cv. DM1-3 516 R44</strain>
    </source>
</reference>
<dbReference type="InParanoid" id="M1D1Y7"/>
<evidence type="ECO:0000256" key="1">
    <source>
        <dbReference type="SAM" id="Phobius"/>
    </source>
</evidence>
<dbReference type="PaxDb" id="4113-PGSC0003DMT400079509"/>
<keyword evidence="1" id="KW-0812">Transmembrane</keyword>
<keyword evidence="3" id="KW-1185">Reference proteome</keyword>
<evidence type="ECO:0000313" key="2">
    <source>
        <dbReference type="EnsemblPlants" id="PGSC0003DMT400079509"/>
    </source>
</evidence>
<reference evidence="2" key="2">
    <citation type="submission" date="2015-06" db="UniProtKB">
        <authorList>
            <consortium name="EnsemblPlants"/>
        </authorList>
    </citation>
    <scope>IDENTIFICATION</scope>
    <source>
        <strain evidence="2">DM1-3 516 R44</strain>
    </source>
</reference>
<dbReference type="Gramene" id="PGSC0003DMT400079509">
    <property type="protein sequence ID" value="PGSC0003DMT400079509"/>
    <property type="gene ID" value="PGSC0003DMG400030959"/>
</dbReference>
<accession>M1D1Y7</accession>
<keyword evidence="1" id="KW-0472">Membrane</keyword>
<keyword evidence="1" id="KW-1133">Transmembrane helix</keyword>
<dbReference type="Proteomes" id="UP000011115">
    <property type="component" value="Unassembled WGS sequence"/>
</dbReference>
<dbReference type="AlphaFoldDB" id="M1D1Y7"/>